<proteinExistence type="predicted"/>
<evidence type="ECO:0000313" key="2">
    <source>
        <dbReference type="Proteomes" id="UP000295280"/>
    </source>
</evidence>
<dbReference type="EMBL" id="SCWD01000009">
    <property type="protein sequence ID" value="TDL94376.1"/>
    <property type="molecule type" value="Genomic_DNA"/>
</dbReference>
<dbReference type="Proteomes" id="UP000295280">
    <property type="component" value="Unassembled WGS sequence"/>
</dbReference>
<accession>A0A9Q8CBS6</accession>
<dbReference type="RefSeq" id="WP_133418515.1">
    <property type="nucleotide sequence ID" value="NZ_SCWD01000009.1"/>
</dbReference>
<evidence type="ECO:0000313" key="1">
    <source>
        <dbReference type="EMBL" id="TDL94376.1"/>
    </source>
</evidence>
<dbReference type="AlphaFoldDB" id="A0A9Q8CBS6"/>
<protein>
    <submittedName>
        <fullName evidence="1">Uncharacterized protein</fullName>
    </submittedName>
</protein>
<gene>
    <name evidence="1" type="ORF">ERX40_10890</name>
</gene>
<keyword evidence="2" id="KW-1185">Reference proteome</keyword>
<organism evidence="1 2">
    <name type="scientific">Macrococcus carouselicus</name>
    <dbReference type="NCBI Taxonomy" id="69969"/>
    <lineage>
        <taxon>Bacteria</taxon>
        <taxon>Bacillati</taxon>
        <taxon>Bacillota</taxon>
        <taxon>Bacilli</taxon>
        <taxon>Bacillales</taxon>
        <taxon>Staphylococcaceae</taxon>
        <taxon>Macrococcus</taxon>
    </lineage>
</organism>
<name>A0A9Q8CBS6_9STAP</name>
<sequence length="66" mass="7691">MNNKVNTKTKLQVYMIVFRRKNGDIFTYNFAGKTIEQAQEEFNYGKTFIAYELNEDSSVGKVLWSA</sequence>
<reference evidence="1 2" key="1">
    <citation type="submission" date="2019-01" db="EMBL/GenBank/DDBJ databases">
        <title>Draft genome sequences of the type strains of six Macrococcus species.</title>
        <authorList>
            <person name="Mazhar S."/>
            <person name="Altermann E."/>
            <person name="Hill C."/>
            <person name="Mcauliffe O."/>
        </authorList>
    </citation>
    <scope>NUCLEOTIDE SEQUENCE [LARGE SCALE GENOMIC DNA]</scope>
    <source>
        <strain evidence="1 2">ATCC 51828</strain>
    </source>
</reference>
<comment type="caution">
    <text evidence="1">The sequence shown here is derived from an EMBL/GenBank/DDBJ whole genome shotgun (WGS) entry which is preliminary data.</text>
</comment>